<dbReference type="EMBL" id="CP137555">
    <property type="protein sequence ID" value="WOX05125.1"/>
    <property type="molecule type" value="Genomic_DNA"/>
</dbReference>
<keyword evidence="2" id="KW-0732">Signal</keyword>
<evidence type="ECO:0008006" key="5">
    <source>
        <dbReference type="Google" id="ProtNLM"/>
    </source>
</evidence>
<organism evidence="3 4">
    <name type="scientific">Microbulbifer pacificus</name>
    <dbReference type="NCBI Taxonomy" id="407164"/>
    <lineage>
        <taxon>Bacteria</taxon>
        <taxon>Pseudomonadati</taxon>
        <taxon>Pseudomonadota</taxon>
        <taxon>Gammaproteobacteria</taxon>
        <taxon>Cellvibrionales</taxon>
        <taxon>Microbulbiferaceae</taxon>
        <taxon>Microbulbifer</taxon>
    </lineage>
</organism>
<dbReference type="PROSITE" id="PS51257">
    <property type="entry name" value="PROKAR_LIPOPROTEIN"/>
    <property type="match status" value="1"/>
</dbReference>
<sequence>MIRKLLYIAVAATLATSLTIYGCSRKTETHDPDNVPKTETEVMEEIIVTKPDDSGSGDTAMPESSAPDSSAAGSSATEDSAPPSTADTTENPNGEGELICTPEWFNWVNEQVMNDQGEAIAEQFPNGLPEVGSDEWYNAMDRLTGGDGAHGPDGGSDEWCFMMQQRLGKND</sequence>
<proteinExistence type="predicted"/>
<feature type="region of interest" description="Disordered" evidence="1">
    <location>
        <begin position="48"/>
        <end position="98"/>
    </location>
</feature>
<feature type="compositionally biased region" description="Low complexity" evidence="1">
    <location>
        <begin position="64"/>
        <end position="76"/>
    </location>
</feature>
<evidence type="ECO:0000256" key="1">
    <source>
        <dbReference type="SAM" id="MobiDB-lite"/>
    </source>
</evidence>
<reference evidence="3 4" key="1">
    <citation type="submission" date="2023-10" db="EMBL/GenBank/DDBJ databases">
        <title>Description of Microbulbifer bruguierae sp. nov., isolated from the sediments of mangrove plant Bruguiera sexangula and comparative genomic analyses of the genus Microbulbifer.</title>
        <authorList>
            <person name="Long M."/>
        </authorList>
    </citation>
    <scope>NUCLEOTIDE SEQUENCE [LARGE SCALE GENOMIC DNA]</scope>
    <source>
        <strain evidence="3 4">SPO729</strain>
    </source>
</reference>
<feature type="chain" id="PRO_5043804132" description="Lipoprotein" evidence="2">
    <location>
        <begin position="23"/>
        <end position="171"/>
    </location>
</feature>
<evidence type="ECO:0000313" key="4">
    <source>
        <dbReference type="Proteomes" id="UP001302477"/>
    </source>
</evidence>
<name>A0AAU0MWY7_9GAMM</name>
<dbReference type="AlphaFoldDB" id="A0AAU0MWY7"/>
<evidence type="ECO:0000256" key="2">
    <source>
        <dbReference type="SAM" id="SignalP"/>
    </source>
</evidence>
<dbReference type="Proteomes" id="UP001302477">
    <property type="component" value="Chromosome"/>
</dbReference>
<dbReference type="KEGG" id="mpaf:R5R33_15475"/>
<feature type="compositionally biased region" description="Polar residues" evidence="1">
    <location>
        <begin position="82"/>
        <end position="92"/>
    </location>
</feature>
<keyword evidence="4" id="KW-1185">Reference proteome</keyword>
<protein>
    <recommendedName>
        <fullName evidence="5">Lipoprotein</fullName>
    </recommendedName>
</protein>
<dbReference type="RefSeq" id="WP_318953599.1">
    <property type="nucleotide sequence ID" value="NZ_CP137555.1"/>
</dbReference>
<accession>A0AAU0MWY7</accession>
<evidence type="ECO:0000313" key="3">
    <source>
        <dbReference type="EMBL" id="WOX05125.1"/>
    </source>
</evidence>
<gene>
    <name evidence="3" type="ORF">R5R33_15475</name>
</gene>
<feature type="signal peptide" evidence="2">
    <location>
        <begin position="1"/>
        <end position="22"/>
    </location>
</feature>